<dbReference type="SUPFAM" id="SSF55729">
    <property type="entry name" value="Acyl-CoA N-acyltransferases (Nat)"/>
    <property type="match status" value="1"/>
</dbReference>
<protein>
    <submittedName>
        <fullName evidence="2">Putative acetyltransferase</fullName>
    </submittedName>
</protein>
<keyword evidence="2" id="KW-0808">Transferase</keyword>
<dbReference type="RefSeq" id="WP_110476318.1">
    <property type="nucleotide sequence ID" value="NZ_BMWQ01000007.1"/>
</dbReference>
<dbReference type="InterPro" id="IPR016181">
    <property type="entry name" value="Acyl_CoA_acyltransferase"/>
</dbReference>
<dbReference type="AlphaFoldDB" id="A0A2V4XQM1"/>
<accession>A0A2V4XQM1</accession>
<gene>
    <name evidence="2" type="ORF">DFQ11_10797</name>
</gene>
<evidence type="ECO:0000313" key="2">
    <source>
        <dbReference type="EMBL" id="PYE80127.1"/>
    </source>
</evidence>
<proteinExistence type="predicted"/>
<feature type="domain" description="N-acetyltransferase" evidence="1">
    <location>
        <begin position="5"/>
        <end position="158"/>
    </location>
</feature>
<dbReference type="InterPro" id="IPR052564">
    <property type="entry name" value="N-acetyltrans/Recomb-assoc"/>
</dbReference>
<dbReference type="OrthoDB" id="424368at2"/>
<reference evidence="2 3" key="1">
    <citation type="submission" date="2018-06" db="EMBL/GenBank/DDBJ databases">
        <title>Genomic Encyclopedia of Type Strains, Phase III (KMG-III): the genomes of soil and plant-associated and newly described type strains.</title>
        <authorList>
            <person name="Whitman W."/>
        </authorList>
    </citation>
    <scope>NUCLEOTIDE SEQUENCE [LARGE SCALE GENOMIC DNA]</scope>
    <source>
        <strain evidence="2 3">CECT 7945</strain>
    </source>
</reference>
<dbReference type="EMBL" id="QJTD01000007">
    <property type="protein sequence ID" value="PYE80127.1"/>
    <property type="molecule type" value="Genomic_DNA"/>
</dbReference>
<dbReference type="InterPro" id="IPR000182">
    <property type="entry name" value="GNAT_dom"/>
</dbReference>
<evidence type="ECO:0000313" key="3">
    <source>
        <dbReference type="Proteomes" id="UP000248054"/>
    </source>
</evidence>
<dbReference type="CDD" id="cd04301">
    <property type="entry name" value="NAT_SF"/>
    <property type="match status" value="1"/>
</dbReference>
<dbReference type="Proteomes" id="UP000248054">
    <property type="component" value="Unassembled WGS sequence"/>
</dbReference>
<dbReference type="Pfam" id="PF13673">
    <property type="entry name" value="Acetyltransf_10"/>
    <property type="match status" value="1"/>
</dbReference>
<sequence>MKHPIEIRQATLDDIPEITAIFRNTITHINAKDYNEKQISVWSYGADDIEEWKKRIKNYYFIVAEMNTNIVGFAYLKNGNYFDGIYVHKDHLRQGIGSKLLRIIESQVMMNDYEVMKSDVSKTALPFFDNRYFEVIKKQKKSFKGVVFENYLMEKNLND</sequence>
<dbReference type="PROSITE" id="PS51186">
    <property type="entry name" value="GNAT"/>
    <property type="match status" value="1"/>
</dbReference>
<name>A0A2V4XQM1_9FLAO</name>
<comment type="caution">
    <text evidence="2">The sequence shown here is derived from an EMBL/GenBank/DDBJ whole genome shotgun (WGS) entry which is preliminary data.</text>
</comment>
<evidence type="ECO:0000259" key="1">
    <source>
        <dbReference type="PROSITE" id="PS51186"/>
    </source>
</evidence>
<dbReference type="Gene3D" id="3.40.630.30">
    <property type="match status" value="1"/>
</dbReference>
<organism evidence="2 3">
    <name type="scientific">Winogradskyella epiphytica</name>
    <dbReference type="NCBI Taxonomy" id="262005"/>
    <lineage>
        <taxon>Bacteria</taxon>
        <taxon>Pseudomonadati</taxon>
        <taxon>Bacteroidota</taxon>
        <taxon>Flavobacteriia</taxon>
        <taxon>Flavobacteriales</taxon>
        <taxon>Flavobacteriaceae</taxon>
        <taxon>Winogradskyella</taxon>
    </lineage>
</organism>
<dbReference type="PANTHER" id="PTHR43451:SF1">
    <property type="entry name" value="ACETYLTRANSFERASE"/>
    <property type="match status" value="1"/>
</dbReference>
<keyword evidence="3" id="KW-1185">Reference proteome</keyword>
<dbReference type="PANTHER" id="PTHR43451">
    <property type="entry name" value="ACETYLTRANSFERASE (GNAT) FAMILY PROTEIN"/>
    <property type="match status" value="1"/>
</dbReference>
<dbReference type="GO" id="GO:0016747">
    <property type="term" value="F:acyltransferase activity, transferring groups other than amino-acyl groups"/>
    <property type="evidence" value="ECO:0007669"/>
    <property type="project" value="InterPro"/>
</dbReference>